<proteinExistence type="predicted"/>
<dbReference type="Proteomes" id="UP001259347">
    <property type="component" value="Unassembled WGS sequence"/>
</dbReference>
<accession>A0ABU1SDI4</accession>
<organism evidence="1 2">
    <name type="scientific">Microbacterium resistens</name>
    <dbReference type="NCBI Taxonomy" id="156977"/>
    <lineage>
        <taxon>Bacteria</taxon>
        <taxon>Bacillati</taxon>
        <taxon>Actinomycetota</taxon>
        <taxon>Actinomycetes</taxon>
        <taxon>Micrococcales</taxon>
        <taxon>Microbacteriaceae</taxon>
        <taxon>Microbacterium</taxon>
    </lineage>
</organism>
<keyword evidence="2" id="KW-1185">Reference proteome</keyword>
<sequence>MHAHDMSLWFEEVDQADAPMSPEEWLFNIGTFAFAVIAIAT</sequence>
<dbReference type="EMBL" id="JAVDUM010000005">
    <property type="protein sequence ID" value="MDR6866963.1"/>
    <property type="molecule type" value="Genomic_DNA"/>
</dbReference>
<dbReference type="RefSeq" id="WP_310019260.1">
    <property type="nucleotide sequence ID" value="NZ_JAVDUM010000005.1"/>
</dbReference>
<protein>
    <submittedName>
        <fullName evidence="1">Uncharacterized protein</fullName>
    </submittedName>
</protein>
<evidence type="ECO:0000313" key="2">
    <source>
        <dbReference type="Proteomes" id="UP001259347"/>
    </source>
</evidence>
<gene>
    <name evidence="1" type="ORF">J2Y69_001562</name>
</gene>
<reference evidence="1 2" key="1">
    <citation type="submission" date="2023-07" db="EMBL/GenBank/DDBJ databases">
        <title>Sorghum-associated microbial communities from plants grown in Nebraska, USA.</title>
        <authorList>
            <person name="Schachtman D."/>
        </authorList>
    </citation>
    <scope>NUCLEOTIDE SEQUENCE [LARGE SCALE GENOMIC DNA]</scope>
    <source>
        <strain evidence="1 2">2980</strain>
    </source>
</reference>
<comment type="caution">
    <text evidence="1">The sequence shown here is derived from an EMBL/GenBank/DDBJ whole genome shotgun (WGS) entry which is preliminary data.</text>
</comment>
<name>A0ABU1SDI4_9MICO</name>
<evidence type="ECO:0000313" key="1">
    <source>
        <dbReference type="EMBL" id="MDR6866963.1"/>
    </source>
</evidence>